<accession>A0A553IH06</accession>
<dbReference type="GO" id="GO:0046872">
    <property type="term" value="F:metal ion binding"/>
    <property type="evidence" value="ECO:0007669"/>
    <property type="project" value="UniProtKB-KW"/>
</dbReference>
<keyword evidence="6" id="KW-0963">Cytoplasm</keyword>
<dbReference type="InterPro" id="IPR035966">
    <property type="entry name" value="PKF_sf"/>
</dbReference>
<evidence type="ECO:0000313" key="9">
    <source>
        <dbReference type="Proteomes" id="UP000315938"/>
    </source>
</evidence>
<comment type="subunit">
    <text evidence="6">Homodimer.</text>
</comment>
<dbReference type="InterPro" id="IPR000023">
    <property type="entry name" value="Phosphofructokinase_dom"/>
</dbReference>
<evidence type="ECO:0000256" key="6">
    <source>
        <dbReference type="HAMAP-Rule" id="MF_01978"/>
    </source>
</evidence>
<keyword evidence="5 6" id="KW-0460">Magnesium</keyword>
<dbReference type="UniPathway" id="UPA00109">
    <property type="reaction ID" value="UER00182"/>
</dbReference>
<feature type="binding site" evidence="6">
    <location>
        <position position="245"/>
    </location>
    <ligand>
        <name>substrate</name>
    </ligand>
</feature>
<dbReference type="InterPro" id="IPR050929">
    <property type="entry name" value="PFKA"/>
</dbReference>
<reference evidence="8 9" key="1">
    <citation type="submission" date="2019-07" db="EMBL/GenBank/DDBJ databases">
        <title>Genome sequence of Acholeplasma laidlawii strain with increased resistance to erythromycin.</title>
        <authorList>
            <person name="Medvedeva E.S."/>
            <person name="Baranova N.B."/>
            <person name="Siniagina M.N."/>
            <person name="Mouzykantov A."/>
            <person name="Chernova O.A."/>
            <person name="Chernov V.M."/>
        </authorList>
    </citation>
    <scope>NUCLEOTIDE SEQUENCE [LARGE SCALE GENOMIC DNA]</scope>
    <source>
        <strain evidence="8 9">PG8REry</strain>
    </source>
</reference>
<dbReference type="AlphaFoldDB" id="A0A553IH06"/>
<evidence type="ECO:0000256" key="5">
    <source>
        <dbReference type="ARBA" id="ARBA00022842"/>
    </source>
</evidence>
<dbReference type="Proteomes" id="UP000315938">
    <property type="component" value="Unassembled WGS sequence"/>
</dbReference>
<dbReference type="Pfam" id="PF00365">
    <property type="entry name" value="PFK"/>
    <property type="match status" value="1"/>
</dbReference>
<dbReference type="HAMAP" id="MF_01978">
    <property type="entry name" value="Phosphofructokinase_II_B2"/>
    <property type="match status" value="1"/>
</dbReference>
<evidence type="ECO:0000256" key="1">
    <source>
        <dbReference type="ARBA" id="ARBA00001946"/>
    </source>
</evidence>
<comment type="function">
    <text evidence="6">Catalyzes the phosphorylation of D-fructose 6-phosphate, the first committing step of glycolysis. Uses inorganic phosphate (PPi) as phosphoryl donor instead of ATP like common ATP-dependent phosphofructokinases (ATP-PFKs), which renders the reaction reversible, and can thus function both in glycolysis and gluconeogenesis. Consistently, PPi-PFK can replace the enzymes of both the forward (ATP-PFK) and reverse (fructose-bisphosphatase (FBPase)) reactions.</text>
</comment>
<organism evidence="8 9">
    <name type="scientific">Acholeplasma laidlawii</name>
    <dbReference type="NCBI Taxonomy" id="2148"/>
    <lineage>
        <taxon>Bacteria</taxon>
        <taxon>Bacillati</taxon>
        <taxon>Mycoplasmatota</taxon>
        <taxon>Mollicutes</taxon>
        <taxon>Acholeplasmatales</taxon>
        <taxon>Acholeplasmataceae</taxon>
        <taxon>Acholeplasma</taxon>
    </lineage>
</organism>
<dbReference type="GO" id="GO:0003872">
    <property type="term" value="F:6-phosphofructokinase activity"/>
    <property type="evidence" value="ECO:0007669"/>
    <property type="project" value="UniProtKB-UniRule"/>
</dbReference>
<gene>
    <name evidence="6" type="primary">pfp</name>
    <name evidence="8" type="ORF">FNV44_00140</name>
</gene>
<comment type="pathway">
    <text evidence="6">Carbohydrate degradation; glycolysis; D-glyceraldehyde 3-phosphate and glycerone phosphate from D-glucose: step 3/4.</text>
</comment>
<dbReference type="PRINTS" id="PR00476">
    <property type="entry name" value="PHFRCTKINASE"/>
</dbReference>
<feature type="domain" description="Phosphofructokinase" evidence="7">
    <location>
        <begin position="12"/>
        <end position="291"/>
    </location>
</feature>
<sequence length="414" mass="45627">MKKLVGAALLGQSGGPTSVINASAAGVFLESLKHDEITEIYGAQHGIKGILDENFYDIRKEDVEELERLKYTPSSAIGSVRYKLKDYKKDPTDYNKLLEIFKKYNIRYFFYNGGNDSMDTCLKISKFMKTAGWEMRVVGVPKTIDNDLAGIDHSPGYGSAAKYVATSIMELYLDATVYNTQQFIIVEVMGRNAGWLTAAAALASVGGVKPDLMYLPETPFDMDKFYNQVGELLKTGKSVFVVVSEGIKTAEGKYIPEYETEIARDAFGHANLGGTASVLANHVGEKFGVKTRAIEFSLLQRSAAHIASQTDINEAFKVGQIAVKKAINGTTNKFVGIQRVPGDKYKVKYPLLPLKIVANAERKVPLEWILPDGQGLTQDFIDYALPLIQGETKLEKVNGLPRFAKLNKVLAPKK</sequence>
<comment type="caution">
    <text evidence="8">The sequence shown here is derived from an EMBL/GenBank/DDBJ whole genome shotgun (WGS) entry which is preliminary data.</text>
</comment>
<comment type="cofactor">
    <cofactor evidence="1 6">
        <name>Mg(2+)</name>
        <dbReference type="ChEBI" id="CHEBI:18420"/>
    </cofactor>
</comment>
<dbReference type="GO" id="GO:0005737">
    <property type="term" value="C:cytoplasm"/>
    <property type="evidence" value="ECO:0007669"/>
    <property type="project" value="UniProtKB-SubCell"/>
</dbReference>
<comment type="caution">
    <text evidence="6">Lacks conserved residue(s) required for the propagation of feature annotation.</text>
</comment>
<keyword evidence="4 6" id="KW-0418">Kinase</keyword>
<comment type="catalytic activity">
    <reaction evidence="6">
        <text>beta-D-fructose 6-phosphate + diphosphate = beta-D-fructose 1,6-bisphosphate + phosphate + H(+)</text>
        <dbReference type="Rhea" id="RHEA:13613"/>
        <dbReference type="ChEBI" id="CHEBI:15378"/>
        <dbReference type="ChEBI" id="CHEBI:32966"/>
        <dbReference type="ChEBI" id="CHEBI:33019"/>
        <dbReference type="ChEBI" id="CHEBI:43474"/>
        <dbReference type="ChEBI" id="CHEBI:57634"/>
        <dbReference type="EC" id="2.7.1.90"/>
    </reaction>
</comment>
<dbReference type="GeneID" id="41339235"/>
<dbReference type="RefSeq" id="WP_012243033.1">
    <property type="nucleotide sequence ID" value="NZ_JACAOE010000001.1"/>
</dbReference>
<dbReference type="SUPFAM" id="SSF53784">
    <property type="entry name" value="Phosphofructokinase"/>
    <property type="match status" value="1"/>
</dbReference>
<evidence type="ECO:0000256" key="2">
    <source>
        <dbReference type="ARBA" id="ARBA00022679"/>
    </source>
</evidence>
<dbReference type="GO" id="GO:0006002">
    <property type="term" value="P:fructose 6-phosphate metabolic process"/>
    <property type="evidence" value="ECO:0007669"/>
    <property type="project" value="InterPro"/>
</dbReference>
<comment type="similarity">
    <text evidence="6">Belongs to the phosphofructokinase type A (PFKA) family. PPi-dependent PFK group II subfamily. Clade 'B2' sub-subfamily.</text>
</comment>
<evidence type="ECO:0000259" key="7">
    <source>
        <dbReference type="Pfam" id="PF00365"/>
    </source>
</evidence>
<dbReference type="InterPro" id="IPR022953">
    <property type="entry name" value="ATP_PFK"/>
</dbReference>
<evidence type="ECO:0000256" key="4">
    <source>
        <dbReference type="ARBA" id="ARBA00022777"/>
    </source>
</evidence>
<proteinExistence type="inferred from homology"/>
<dbReference type="OMA" id="YKYHWAV"/>
<dbReference type="NCBIfam" id="NF010675">
    <property type="entry name" value="PRK14072.1"/>
    <property type="match status" value="1"/>
</dbReference>
<dbReference type="PIRSF" id="PIRSF036483">
    <property type="entry name" value="PFK_XF0274"/>
    <property type="match status" value="1"/>
</dbReference>
<keyword evidence="3 6" id="KW-0479">Metal-binding</keyword>
<keyword evidence="2 6" id="KW-0808">Transferase</keyword>
<dbReference type="GO" id="GO:0047334">
    <property type="term" value="F:diphosphate-fructose-6-phosphate 1-phosphotransferase activity"/>
    <property type="evidence" value="ECO:0007669"/>
    <property type="project" value="UniProtKB-EC"/>
</dbReference>
<name>A0A553IH06_ACHLA</name>
<feature type="active site" description="Proton acceptor" evidence="6">
    <location>
        <position position="145"/>
    </location>
</feature>
<dbReference type="InterPro" id="IPR011404">
    <property type="entry name" value="PPi-PFK"/>
</dbReference>
<dbReference type="EMBL" id="VKID01000001">
    <property type="protein sequence ID" value="TRX99483.1"/>
    <property type="molecule type" value="Genomic_DNA"/>
</dbReference>
<comment type="subcellular location">
    <subcellularLocation>
        <location evidence="6">Cytoplasm</location>
    </subcellularLocation>
</comment>
<feature type="binding site" evidence="6">
    <location>
        <begin position="189"/>
        <end position="191"/>
    </location>
    <ligand>
        <name>substrate</name>
    </ligand>
</feature>
<protein>
    <recommendedName>
        <fullName evidence="6">Pyrophosphate--fructose 6-phosphate 1-phosphotransferase</fullName>
        <ecNumber evidence="6">2.7.1.90</ecNumber>
    </recommendedName>
    <alternativeName>
        <fullName evidence="6">6-phosphofructokinase, pyrophosphate dependent</fullName>
    </alternativeName>
    <alternativeName>
        <fullName evidence="6">PPi-dependent phosphofructokinase</fullName>
        <shortName evidence="6">PPi-PFK</shortName>
    </alternativeName>
    <alternativeName>
        <fullName evidence="6">Pyrophosphate-dependent 6-phosphofructose-1-kinase</fullName>
    </alternativeName>
</protein>
<feature type="binding site" evidence="6">
    <location>
        <position position="115"/>
    </location>
    <ligand>
        <name>Mg(2+)</name>
        <dbReference type="ChEBI" id="CHEBI:18420"/>
        <note>catalytic</note>
    </ligand>
</feature>
<feature type="binding site" evidence="6">
    <location>
        <position position="15"/>
    </location>
    <ligand>
        <name>diphosphate</name>
        <dbReference type="ChEBI" id="CHEBI:33019"/>
    </ligand>
</feature>
<feature type="site" description="Important for catalytic activity; stabilizes the transition state when the phosphoryl donor is PPi" evidence="6">
    <location>
        <position position="142"/>
    </location>
</feature>
<dbReference type="EC" id="2.7.1.90" evidence="6"/>
<dbReference type="Gene3D" id="3.40.50.450">
    <property type="match status" value="1"/>
</dbReference>
<evidence type="ECO:0000256" key="3">
    <source>
        <dbReference type="ARBA" id="ARBA00022723"/>
    </source>
</evidence>
<comment type="activity regulation">
    <text evidence="6">Non-allosteric.</text>
</comment>
<evidence type="ECO:0000313" key="8">
    <source>
        <dbReference type="EMBL" id="TRX99483.1"/>
    </source>
</evidence>
<feature type="binding site" evidence="6">
    <location>
        <begin position="143"/>
        <end position="145"/>
    </location>
    <ligand>
        <name>substrate</name>
    </ligand>
</feature>
<keyword evidence="6" id="KW-0324">Glycolysis</keyword>
<feature type="site" description="Important for catalytic activity and substrate specificity; stabilizes the transition state when the phosphoryl donor is PPi; prevents ATP from binding by mimicking the alpha-phosphate group of ATP" evidence="6">
    <location>
        <position position="116"/>
    </location>
</feature>
<dbReference type="PANTHER" id="PTHR45770">
    <property type="entry name" value="ATP-DEPENDENT 6-PHOSPHOFRUCTOKINASE 1"/>
    <property type="match status" value="1"/>
</dbReference>
<dbReference type="Gene3D" id="3.40.50.460">
    <property type="entry name" value="Phosphofructokinase domain"/>
    <property type="match status" value="1"/>
</dbReference>